<feature type="compositionally biased region" description="Basic residues" evidence="1">
    <location>
        <begin position="212"/>
        <end position="227"/>
    </location>
</feature>
<proteinExistence type="predicted"/>
<evidence type="ECO:0000256" key="1">
    <source>
        <dbReference type="SAM" id="MobiDB-lite"/>
    </source>
</evidence>
<dbReference type="AlphaFoldDB" id="A0A1B7TBT6"/>
<name>A0A1B7TBT6_9ASCO</name>
<gene>
    <name evidence="2" type="ORF">HANVADRAFT_53354</name>
</gene>
<feature type="compositionally biased region" description="Low complexity" evidence="1">
    <location>
        <begin position="191"/>
        <end position="209"/>
    </location>
</feature>
<evidence type="ECO:0000313" key="3">
    <source>
        <dbReference type="Proteomes" id="UP000092321"/>
    </source>
</evidence>
<reference evidence="3" key="1">
    <citation type="journal article" date="2016" name="Proc. Natl. Acad. Sci. U.S.A.">
        <title>Comparative genomics of biotechnologically important yeasts.</title>
        <authorList>
            <person name="Riley R."/>
            <person name="Haridas S."/>
            <person name="Wolfe K.H."/>
            <person name="Lopes M.R."/>
            <person name="Hittinger C.T."/>
            <person name="Goeker M."/>
            <person name="Salamov A.A."/>
            <person name="Wisecaver J.H."/>
            <person name="Long T.M."/>
            <person name="Calvey C.H."/>
            <person name="Aerts A.L."/>
            <person name="Barry K.W."/>
            <person name="Choi C."/>
            <person name="Clum A."/>
            <person name="Coughlan A.Y."/>
            <person name="Deshpande S."/>
            <person name="Douglass A.P."/>
            <person name="Hanson S.J."/>
            <person name="Klenk H.-P."/>
            <person name="LaButti K.M."/>
            <person name="Lapidus A."/>
            <person name="Lindquist E.A."/>
            <person name="Lipzen A.M."/>
            <person name="Meier-Kolthoff J.P."/>
            <person name="Ohm R.A."/>
            <person name="Otillar R.P."/>
            <person name="Pangilinan J.L."/>
            <person name="Peng Y."/>
            <person name="Rokas A."/>
            <person name="Rosa C.A."/>
            <person name="Scheuner C."/>
            <person name="Sibirny A.A."/>
            <person name="Slot J.C."/>
            <person name="Stielow J.B."/>
            <person name="Sun H."/>
            <person name="Kurtzman C.P."/>
            <person name="Blackwell M."/>
            <person name="Grigoriev I.V."/>
            <person name="Jeffries T.W."/>
        </authorList>
    </citation>
    <scope>NUCLEOTIDE SEQUENCE [LARGE SCALE GENOMIC DNA]</scope>
    <source>
        <strain evidence="3">NRRL Y-1626</strain>
    </source>
</reference>
<feature type="region of interest" description="Disordered" evidence="1">
    <location>
        <begin position="145"/>
        <end position="164"/>
    </location>
</feature>
<accession>A0A1B7TBT6</accession>
<sequence length="462" mass="52942">MASVLSIPSPNPLLLSDFKHSDLNKKNMVFNEYLSNLYSSEVGQNTTACRNSKNIPVEIGFSHNKSYSNISNEAFLNNKLNQSYHLKHHQTHLKTITKLNDESDENDLEVVKQETINQYLKDFNEFHRVQDINHRNRLSMYEDINSNKNSKQSENENHSSKSKRFSFYGIKNISKINSKKQQSSPKGTTTNSSSNSNDNNSNSSKNSNNSKEKKKYLSLKKHKSVKRNKPVSYKPVIGSKNVPLFKKKSTLFKVSHYATSKTTYQDNDLTNEIFNLINTERIKVLDTKSKISEALMKRISGKNYNKHSKIVNYSSNLDLRSKYDKGLLTKTELKKLMKLWKGYLTKIIALRIKERLVNPNSSSDADSISDFDSIAVNYQQSEFLPVFAERTHAKTPSSSTNGSGSIKANLKGNMSPFEEKINEYIQKNRQHASFATTMDNTEFSNSYIHNKTHDTIYSNYKQ</sequence>
<dbReference type="Proteomes" id="UP000092321">
    <property type="component" value="Unassembled WGS sequence"/>
</dbReference>
<protein>
    <submittedName>
        <fullName evidence="2">Uncharacterized protein</fullName>
    </submittedName>
</protein>
<comment type="caution">
    <text evidence="2">The sequence shown here is derived from an EMBL/GenBank/DDBJ whole genome shotgun (WGS) entry which is preliminary data.</text>
</comment>
<organism evidence="2 3">
    <name type="scientific">Hanseniaspora valbyensis NRRL Y-1626</name>
    <dbReference type="NCBI Taxonomy" id="766949"/>
    <lineage>
        <taxon>Eukaryota</taxon>
        <taxon>Fungi</taxon>
        <taxon>Dikarya</taxon>
        <taxon>Ascomycota</taxon>
        <taxon>Saccharomycotina</taxon>
        <taxon>Saccharomycetes</taxon>
        <taxon>Saccharomycodales</taxon>
        <taxon>Saccharomycodaceae</taxon>
        <taxon>Hanseniaspora</taxon>
    </lineage>
</organism>
<dbReference type="OrthoDB" id="3973150at2759"/>
<keyword evidence="3" id="KW-1185">Reference proteome</keyword>
<evidence type="ECO:0000313" key="2">
    <source>
        <dbReference type="EMBL" id="OBA26191.1"/>
    </source>
</evidence>
<dbReference type="EMBL" id="LXPE01000022">
    <property type="protein sequence ID" value="OBA26191.1"/>
    <property type="molecule type" value="Genomic_DNA"/>
</dbReference>
<feature type="region of interest" description="Disordered" evidence="1">
    <location>
        <begin position="176"/>
        <end position="227"/>
    </location>
</feature>